<evidence type="ECO:0000259" key="3">
    <source>
        <dbReference type="Pfam" id="PF05430"/>
    </source>
</evidence>
<dbReference type="InterPro" id="IPR008471">
    <property type="entry name" value="MnmC-like_methylTransf"/>
</dbReference>
<keyword evidence="1" id="KW-0511">Multifunctional enzyme</keyword>
<dbReference type="Pfam" id="PF05430">
    <property type="entry name" value="Methyltransf_30"/>
    <property type="match status" value="1"/>
</dbReference>
<reference evidence="4 5" key="1">
    <citation type="submission" date="2018-02" db="EMBL/GenBank/DDBJ databases">
        <title>Reclassifiation of [Polyangium] brachysporum DSM 7029 as Guopingzhaonella breviflexa gen. nov., sp. nov., a member of the family Comamonadaceae.</title>
        <authorList>
            <person name="Tang B."/>
        </authorList>
    </citation>
    <scope>NUCLEOTIDE SEQUENCE [LARGE SCALE GENOMIC DNA]</scope>
    <source>
        <strain evidence="4 5">DSM 15344</strain>
    </source>
</reference>
<keyword evidence="1" id="KW-0963">Cytoplasm</keyword>
<dbReference type="NCBIfam" id="NF002481">
    <property type="entry name" value="PRK01747.1-2"/>
    <property type="match status" value="1"/>
</dbReference>
<keyword evidence="1" id="KW-0285">Flavoprotein</keyword>
<feature type="region of interest" description="tRNA (mnm(5)s(2)U34)-methyltransferase" evidence="1">
    <location>
        <begin position="1"/>
        <end position="233"/>
    </location>
</feature>
<dbReference type="Gene3D" id="3.40.50.150">
    <property type="entry name" value="Vaccinia Virus protein VP39"/>
    <property type="match status" value="1"/>
</dbReference>
<comment type="catalytic activity">
    <reaction evidence="1">
        <text>5-aminomethyl-2-thiouridine(34) in tRNA + S-adenosyl-L-methionine = 5-methylaminomethyl-2-thiouridine(34) in tRNA + S-adenosyl-L-homocysteine + H(+)</text>
        <dbReference type="Rhea" id="RHEA:19569"/>
        <dbReference type="Rhea" id="RHEA-COMP:10195"/>
        <dbReference type="Rhea" id="RHEA-COMP:10197"/>
        <dbReference type="ChEBI" id="CHEBI:15378"/>
        <dbReference type="ChEBI" id="CHEBI:57856"/>
        <dbReference type="ChEBI" id="CHEBI:59789"/>
        <dbReference type="ChEBI" id="CHEBI:74454"/>
        <dbReference type="ChEBI" id="CHEBI:74455"/>
        <dbReference type="EC" id="2.1.1.61"/>
    </reaction>
</comment>
<dbReference type="InterPro" id="IPR017610">
    <property type="entry name" value="tRNA_S-uridine_synth_MnmC_C"/>
</dbReference>
<feature type="region of interest" description="FAD-dependent cmnm(5)s(2)U34 oxidoreductase" evidence="1">
    <location>
        <begin position="257"/>
        <end position="651"/>
    </location>
</feature>
<dbReference type="RefSeq" id="WP_104356462.1">
    <property type="nucleotide sequence ID" value="NZ_CP064338.1"/>
</dbReference>
<keyword evidence="1" id="KW-0560">Oxidoreductase</keyword>
<name>A0A2S5T715_9BURK</name>
<keyword evidence="5" id="KW-1185">Reference proteome</keyword>
<dbReference type="GO" id="GO:0002097">
    <property type="term" value="P:tRNA wobble base modification"/>
    <property type="evidence" value="ECO:0007669"/>
    <property type="project" value="UniProtKB-UniRule"/>
</dbReference>
<dbReference type="GO" id="GO:0016645">
    <property type="term" value="F:oxidoreductase activity, acting on the CH-NH group of donors"/>
    <property type="evidence" value="ECO:0007669"/>
    <property type="project" value="InterPro"/>
</dbReference>
<evidence type="ECO:0000256" key="1">
    <source>
        <dbReference type="HAMAP-Rule" id="MF_01102"/>
    </source>
</evidence>
<gene>
    <name evidence="1" type="primary">mnmC</name>
    <name evidence="4" type="ORF">C1702_04300</name>
</gene>
<dbReference type="GO" id="GO:0004808">
    <property type="term" value="F:tRNA (5-methylaminomethyl-2-thiouridylate)(34)-methyltransferase activity"/>
    <property type="evidence" value="ECO:0007669"/>
    <property type="project" value="UniProtKB-EC"/>
</dbReference>
<dbReference type="Gene3D" id="3.50.50.60">
    <property type="entry name" value="FAD/NAD(P)-binding domain"/>
    <property type="match status" value="1"/>
</dbReference>
<evidence type="ECO:0000259" key="2">
    <source>
        <dbReference type="Pfam" id="PF01266"/>
    </source>
</evidence>
<dbReference type="Pfam" id="PF01266">
    <property type="entry name" value="DAO"/>
    <property type="match status" value="1"/>
</dbReference>
<comment type="caution">
    <text evidence="4">The sequence shown here is derived from an EMBL/GenBank/DDBJ whole genome shotgun (WGS) entry which is preliminary data.</text>
</comment>
<dbReference type="HAMAP" id="MF_01102">
    <property type="entry name" value="MnmC"/>
    <property type="match status" value="1"/>
</dbReference>
<comment type="cofactor">
    <cofactor evidence="1">
        <name>FAD</name>
        <dbReference type="ChEBI" id="CHEBI:57692"/>
    </cofactor>
</comment>
<dbReference type="SUPFAM" id="SSF54373">
    <property type="entry name" value="FAD-linked reductases, C-terminal domain"/>
    <property type="match status" value="1"/>
</dbReference>
<comment type="function">
    <text evidence="1">Catalyzes the last two steps in the biosynthesis of 5-methylaminomethyl-2-thiouridine (mnm(5)s(2)U) at the wobble position (U34) in tRNA. Catalyzes the FAD-dependent demodification of cmnm(5)s(2)U34 to nm(5)s(2)U34, followed by the transfer of a methyl group from S-adenosyl-L-methionine to nm(5)s(2)U34, to form mnm(5)s(2)U34.</text>
</comment>
<organism evidence="4 5">
    <name type="scientific">Caldimonas thermodepolymerans</name>
    <dbReference type="NCBI Taxonomy" id="215580"/>
    <lineage>
        <taxon>Bacteria</taxon>
        <taxon>Pseudomonadati</taxon>
        <taxon>Pseudomonadota</taxon>
        <taxon>Betaproteobacteria</taxon>
        <taxon>Burkholderiales</taxon>
        <taxon>Sphaerotilaceae</taxon>
        <taxon>Caldimonas</taxon>
    </lineage>
</organism>
<dbReference type="GO" id="GO:0032259">
    <property type="term" value="P:methylation"/>
    <property type="evidence" value="ECO:0007669"/>
    <property type="project" value="UniProtKB-KW"/>
</dbReference>
<dbReference type="SUPFAM" id="SSF51905">
    <property type="entry name" value="FAD/NAD(P)-binding domain"/>
    <property type="match status" value="1"/>
</dbReference>
<proteinExistence type="inferred from homology"/>
<dbReference type="EC" id="2.1.1.61" evidence="1"/>
<comment type="similarity">
    <text evidence="1">In the C-terminal section; belongs to the DAO family.</text>
</comment>
<dbReference type="InterPro" id="IPR036188">
    <property type="entry name" value="FAD/NAD-bd_sf"/>
</dbReference>
<dbReference type="GO" id="GO:0050660">
    <property type="term" value="F:flavin adenine dinucleotide binding"/>
    <property type="evidence" value="ECO:0007669"/>
    <property type="project" value="UniProtKB-UniRule"/>
</dbReference>
<dbReference type="PANTHER" id="PTHR13847">
    <property type="entry name" value="SARCOSINE DEHYDROGENASE-RELATED"/>
    <property type="match status" value="1"/>
</dbReference>
<dbReference type="NCBIfam" id="NF033855">
    <property type="entry name" value="tRNA_MNMC2"/>
    <property type="match status" value="1"/>
</dbReference>
<sequence length="651" mass="69297">MKSAPLQPAEIGFTPEGVPWSPLFGDVYHTAAGALAQARHVFLGGNGLPGRWQGRERFTVLETGFGLGNNFLATWAAWREDPQRCERLYFVSVEKHPLRRPDLERVHAGHALPELARALVDAWPPLAPGLHTLGFDDGRVTLLLALGDVADWLPQLAASVDAFYLDGFAPAKNGQMWAPQVLKALGRLAAPGATAATWSAARGVRDGLAAAGFEVERAPGFGGKRDMTVARHAPRFRAEGPRGWQPAAAATREAVIVGAGLAGCAAAHALAALGWHCELVDRHPAPAQEASGNPGGLFHGIVNPQDGAHARFNRAAALHLERMLKALRATRPLAGGFDGLLRLQAPRPSEDAALQAMQQAIAATGLPPEYVRAVDMAEARALSGLPLPGPAWFYPGGGWLRPGELARAWIEDEPRIRWRPGLAVQALRRAGERWQLLDAHGRVLAQAPVVVLANANDAALLLGLRHWPLAPVRGQTTFLPAGTPGLRVPLRPVAGAGYLLPAHDGQVLCGATTLHHDPDPALREADHLHNLAQVERLTGSRPHVDAATLPGRVGWRCVADDRLPVLGGVPDESALQQPGERLDHPRFVPRVPGLYVYTGLGSRGITWSALAAQVLAAGIDGAPCPLEADLREALDAARFVSRAVRRPAPPG</sequence>
<dbReference type="EC" id="1.5.-.-" evidence="1"/>
<dbReference type="InterPro" id="IPR029063">
    <property type="entry name" value="SAM-dependent_MTases_sf"/>
</dbReference>
<dbReference type="InterPro" id="IPR047785">
    <property type="entry name" value="tRNA_MNMC2"/>
</dbReference>
<protein>
    <recommendedName>
        <fullName evidence="1">tRNA 5-methylaminomethyl-2-thiouridine biosynthesis bifunctional protein MnmC</fullName>
        <shortName evidence="1">tRNA mnm(5)s(2)U biosynthesis bifunctional protein</shortName>
    </recommendedName>
    <domain>
        <recommendedName>
            <fullName evidence="1">tRNA (mnm(5)s(2)U34)-methyltransferase</fullName>
            <ecNumber evidence="1">2.1.1.61</ecNumber>
        </recommendedName>
    </domain>
    <domain>
        <recommendedName>
            <fullName evidence="1">FAD-dependent cmnm(5)s(2)U34 oxidoreductase</fullName>
            <ecNumber evidence="1">1.5.-.-</ecNumber>
        </recommendedName>
    </domain>
</protein>
<keyword evidence="1" id="KW-0949">S-adenosyl-L-methionine</keyword>
<dbReference type="NCBIfam" id="TIGR03197">
    <property type="entry name" value="MnmC_Cterm"/>
    <property type="match status" value="1"/>
</dbReference>
<dbReference type="GO" id="GO:0005737">
    <property type="term" value="C:cytoplasm"/>
    <property type="evidence" value="ECO:0007669"/>
    <property type="project" value="UniProtKB-SubCell"/>
</dbReference>
<dbReference type="InterPro" id="IPR006076">
    <property type="entry name" value="FAD-dep_OxRdtase"/>
</dbReference>
<accession>A0A2S5T715</accession>
<feature type="domain" description="FAD dependent oxidoreductase" evidence="2">
    <location>
        <begin position="254"/>
        <end position="616"/>
    </location>
</feature>
<dbReference type="AlphaFoldDB" id="A0A2S5T715"/>
<evidence type="ECO:0000313" key="4">
    <source>
        <dbReference type="EMBL" id="PPE70771.1"/>
    </source>
</evidence>
<dbReference type="Gene3D" id="3.30.9.10">
    <property type="entry name" value="D-Amino Acid Oxidase, subunit A, domain 2"/>
    <property type="match status" value="1"/>
</dbReference>
<dbReference type="InterPro" id="IPR023032">
    <property type="entry name" value="tRNA_MAMT_biosynth_bifunc_MnmC"/>
</dbReference>
<dbReference type="PANTHER" id="PTHR13847:SF283">
    <property type="entry name" value="TRNA 5-METHYLAMINOMETHYL-2-THIOURIDINE BIOSYNTHESIS BIFUNCTIONAL PROTEIN MNMC"/>
    <property type="match status" value="1"/>
</dbReference>
<dbReference type="EMBL" id="PSNY01000004">
    <property type="protein sequence ID" value="PPE70771.1"/>
    <property type="molecule type" value="Genomic_DNA"/>
</dbReference>
<keyword evidence="1 4" id="KW-0808">Transferase</keyword>
<dbReference type="NCBIfam" id="NF002483">
    <property type="entry name" value="PRK01747.1-4"/>
    <property type="match status" value="1"/>
</dbReference>
<comment type="subcellular location">
    <subcellularLocation>
        <location evidence="1">Cytoplasm</location>
    </subcellularLocation>
</comment>
<feature type="domain" description="MnmC-like methyltransferase" evidence="3">
    <location>
        <begin position="113"/>
        <end position="232"/>
    </location>
</feature>
<evidence type="ECO:0000313" key="5">
    <source>
        <dbReference type="Proteomes" id="UP000239406"/>
    </source>
</evidence>
<comment type="similarity">
    <text evidence="1">In the N-terminal section; belongs to the methyltransferase superfamily. tRNA (mnm(5)s(2)U34)-methyltransferase family.</text>
</comment>
<keyword evidence="1" id="KW-0274">FAD</keyword>
<keyword evidence="1 4" id="KW-0489">Methyltransferase</keyword>
<dbReference type="Proteomes" id="UP000239406">
    <property type="component" value="Unassembled WGS sequence"/>
</dbReference>
<keyword evidence="1" id="KW-0819">tRNA processing</keyword>